<dbReference type="AlphaFoldDB" id="A0A518RC49"/>
<dbReference type="InterPro" id="IPR002110">
    <property type="entry name" value="Ankyrin_rpt"/>
</dbReference>
<evidence type="ECO:0000256" key="1">
    <source>
        <dbReference type="ARBA" id="ARBA00022737"/>
    </source>
</evidence>
<feature type="signal peptide" evidence="5">
    <location>
        <begin position="1"/>
        <end position="26"/>
    </location>
</feature>
<dbReference type="PROSITE" id="PS50088">
    <property type="entry name" value="ANK_REPEAT"/>
    <property type="match status" value="2"/>
</dbReference>
<evidence type="ECO:0000313" key="6">
    <source>
        <dbReference type="EMBL" id="QDX24994.1"/>
    </source>
</evidence>
<dbReference type="Proteomes" id="UP000318055">
    <property type="component" value="Chromosome"/>
</dbReference>
<organism evidence="6 7">
    <name type="scientific">Sphingomonas suaedae</name>
    <dbReference type="NCBI Taxonomy" id="2599297"/>
    <lineage>
        <taxon>Bacteria</taxon>
        <taxon>Pseudomonadati</taxon>
        <taxon>Pseudomonadota</taxon>
        <taxon>Alphaproteobacteria</taxon>
        <taxon>Sphingomonadales</taxon>
        <taxon>Sphingomonadaceae</taxon>
        <taxon>Sphingomonas</taxon>
    </lineage>
</organism>
<dbReference type="PROSITE" id="PS50297">
    <property type="entry name" value="ANK_REP_REGION"/>
    <property type="match status" value="2"/>
</dbReference>
<keyword evidence="2 3" id="KW-0040">ANK repeat</keyword>
<evidence type="ECO:0000256" key="2">
    <source>
        <dbReference type="ARBA" id="ARBA00023043"/>
    </source>
</evidence>
<evidence type="ECO:0000313" key="7">
    <source>
        <dbReference type="Proteomes" id="UP000318055"/>
    </source>
</evidence>
<dbReference type="SMART" id="SM00248">
    <property type="entry name" value="ANK"/>
    <property type="match status" value="2"/>
</dbReference>
<feature type="repeat" description="ANK" evidence="3">
    <location>
        <begin position="61"/>
        <end position="93"/>
    </location>
</feature>
<dbReference type="Gene3D" id="1.25.40.20">
    <property type="entry name" value="Ankyrin repeat-containing domain"/>
    <property type="match status" value="2"/>
</dbReference>
<dbReference type="OrthoDB" id="7557147at2"/>
<dbReference type="EMBL" id="CP042239">
    <property type="protein sequence ID" value="QDX24994.1"/>
    <property type="molecule type" value="Genomic_DNA"/>
</dbReference>
<evidence type="ECO:0000256" key="5">
    <source>
        <dbReference type="SAM" id="SignalP"/>
    </source>
</evidence>
<dbReference type="Pfam" id="PF00023">
    <property type="entry name" value="Ank"/>
    <property type="match status" value="1"/>
</dbReference>
<gene>
    <name evidence="6" type="ORF">FPZ54_02405</name>
</gene>
<evidence type="ECO:0000256" key="4">
    <source>
        <dbReference type="SAM" id="MobiDB-lite"/>
    </source>
</evidence>
<dbReference type="RefSeq" id="WP_145844710.1">
    <property type="nucleotide sequence ID" value="NZ_CP042239.1"/>
</dbReference>
<dbReference type="Pfam" id="PF13857">
    <property type="entry name" value="Ank_5"/>
    <property type="match status" value="1"/>
</dbReference>
<keyword evidence="5" id="KW-0732">Signal</keyword>
<feature type="region of interest" description="Disordered" evidence="4">
    <location>
        <begin position="120"/>
        <end position="143"/>
    </location>
</feature>
<evidence type="ECO:0000256" key="3">
    <source>
        <dbReference type="PROSITE-ProRule" id="PRU00023"/>
    </source>
</evidence>
<sequence length="303" mass="32106">MNRWWTIGLAAALVVGVSGHSIALQADPFDTARYYIKTKSNAEALALIDSGKFDVNFQTDEGYSLLHYAADANNLEMVEALLARGADPTLKSKIGSTPYDMAVGSMVKARIAKAIQGRAAGGGSAAVPGPPQPSTPAGPGAAAKASNGACAAAINDPANSGRQPSLRPVMTARDHIWYNKPVELGLLLDDCLDPNAKDNSGWPLLHIAADRDRVEAARVLLTHGASKTLRDPDGKVAANYATSPEMKALLGPAAPVRQSTPTSSNKTQCEQKYRADAALCSDSTCRMGAMRKWQQCLKTGRYW</sequence>
<name>A0A518RC49_9SPHN</name>
<keyword evidence="7" id="KW-1185">Reference proteome</keyword>
<dbReference type="InterPro" id="IPR036770">
    <property type="entry name" value="Ankyrin_rpt-contain_sf"/>
</dbReference>
<proteinExistence type="predicted"/>
<keyword evidence="1" id="KW-0677">Repeat</keyword>
<accession>A0A518RC49</accession>
<feature type="repeat" description="ANK" evidence="3">
    <location>
        <begin position="200"/>
        <end position="232"/>
    </location>
</feature>
<dbReference type="KEGG" id="ssua:FPZ54_02405"/>
<reference evidence="6 7" key="1">
    <citation type="submission" date="2019-07" db="EMBL/GenBank/DDBJ databases">
        <title>Sphingomonas alkalisoli sp. nov., isolated from rhizosphere soil of Suaedae salsa.</title>
        <authorList>
            <person name="Zhang H."/>
            <person name="Xu L."/>
            <person name="Zhang J.-X."/>
            <person name="Sun J.-Q."/>
        </authorList>
    </citation>
    <scope>NUCLEOTIDE SEQUENCE [LARGE SCALE GENOMIC DNA]</scope>
    <source>
        <strain evidence="6 7">XS-10</strain>
    </source>
</reference>
<dbReference type="PANTHER" id="PTHR24171">
    <property type="entry name" value="ANKYRIN REPEAT DOMAIN-CONTAINING PROTEIN 39-RELATED"/>
    <property type="match status" value="1"/>
</dbReference>
<feature type="chain" id="PRO_5021926027" evidence="5">
    <location>
        <begin position="27"/>
        <end position="303"/>
    </location>
</feature>
<protein>
    <submittedName>
        <fullName evidence="6">Uncharacterized protein</fullName>
    </submittedName>
</protein>
<dbReference type="SUPFAM" id="SSF48403">
    <property type="entry name" value="Ankyrin repeat"/>
    <property type="match status" value="1"/>
</dbReference>